<comment type="similarity">
    <text evidence="1 2">Belongs to the polypeptide deformylase family.</text>
</comment>
<keyword evidence="2" id="KW-0648">Protein biosynthesis</keyword>
<dbReference type="PANTHER" id="PTHR10458:SF22">
    <property type="entry name" value="PEPTIDE DEFORMYLASE"/>
    <property type="match status" value="1"/>
</dbReference>
<dbReference type="HAMAP" id="MF_00163">
    <property type="entry name" value="Pep_deformylase"/>
    <property type="match status" value="1"/>
</dbReference>
<dbReference type="Pfam" id="PF01327">
    <property type="entry name" value="Pep_deformylase"/>
    <property type="match status" value="1"/>
</dbReference>
<gene>
    <name evidence="2" type="primary">def</name>
    <name evidence="3" type="ORF">FHS44_007890</name>
</gene>
<dbReference type="EMBL" id="JACHJP010000016">
    <property type="protein sequence ID" value="MBB4920738.1"/>
    <property type="molecule type" value="Genomic_DNA"/>
</dbReference>
<dbReference type="PANTHER" id="PTHR10458">
    <property type="entry name" value="PEPTIDE DEFORMYLASE"/>
    <property type="match status" value="1"/>
</dbReference>
<keyword evidence="4" id="KW-1185">Reference proteome</keyword>
<dbReference type="Proteomes" id="UP000552644">
    <property type="component" value="Unassembled WGS sequence"/>
</dbReference>
<protein>
    <recommendedName>
        <fullName evidence="2">Peptide deformylase</fullName>
        <shortName evidence="2">PDF</shortName>
        <ecNumber evidence="2">3.5.1.88</ecNumber>
    </recommendedName>
    <alternativeName>
        <fullName evidence="2">Polypeptide deformylase</fullName>
    </alternativeName>
</protein>
<evidence type="ECO:0000313" key="4">
    <source>
        <dbReference type="Proteomes" id="UP000552644"/>
    </source>
</evidence>
<evidence type="ECO:0000313" key="3">
    <source>
        <dbReference type="EMBL" id="MBB4920738.1"/>
    </source>
</evidence>
<reference evidence="3 4" key="1">
    <citation type="submission" date="2020-08" db="EMBL/GenBank/DDBJ databases">
        <title>Genomic Encyclopedia of Type Strains, Phase III (KMG-III): the genomes of soil and plant-associated and newly described type strains.</title>
        <authorList>
            <person name="Whitman W."/>
        </authorList>
    </citation>
    <scope>NUCLEOTIDE SEQUENCE [LARGE SCALE GENOMIC DNA]</scope>
    <source>
        <strain evidence="3 4">CECT 8840</strain>
    </source>
</reference>
<comment type="caution">
    <text evidence="3">The sequence shown here is derived from an EMBL/GenBank/DDBJ whole genome shotgun (WGS) entry which is preliminary data.</text>
</comment>
<comment type="cofactor">
    <cofactor evidence="2">
        <name>Fe(2+)</name>
        <dbReference type="ChEBI" id="CHEBI:29033"/>
    </cofactor>
    <text evidence="2">Binds 1 Fe(2+) ion.</text>
</comment>
<evidence type="ECO:0000256" key="2">
    <source>
        <dbReference type="HAMAP-Rule" id="MF_00163"/>
    </source>
</evidence>
<accession>A0A7W7QWD5</accession>
<dbReference type="PIRSF" id="PIRSF004749">
    <property type="entry name" value="Pep_def"/>
    <property type="match status" value="1"/>
</dbReference>
<dbReference type="PRINTS" id="PR01576">
    <property type="entry name" value="PDEFORMYLASE"/>
</dbReference>
<dbReference type="InterPro" id="IPR023635">
    <property type="entry name" value="Peptide_deformylase"/>
</dbReference>
<sequence>MQALGVVQQGADILTRPAVPFDLPAEHEVASAVVDRLLAAASQISRVHAFAKGMGLAAPQIGIARAAAIILPAGGDSAPIILLNPVVTEVSEETDEQYEGCLSFFDVRGMVPRPLHLDIEHSAYDGHQTITRFDNGLARLVAHEVDHLCGRLYTSRMRPCVQPIPVEEYRGTGQPWTTRR</sequence>
<dbReference type="AlphaFoldDB" id="A0A7W7QWD5"/>
<dbReference type="EC" id="3.5.1.88" evidence="2"/>
<dbReference type="Gene3D" id="3.90.45.10">
    <property type="entry name" value="Peptide deformylase"/>
    <property type="match status" value="1"/>
</dbReference>
<evidence type="ECO:0000256" key="1">
    <source>
        <dbReference type="ARBA" id="ARBA00010759"/>
    </source>
</evidence>
<organism evidence="3 4">
    <name type="scientific">Streptosporangium saharense</name>
    <dbReference type="NCBI Taxonomy" id="1706840"/>
    <lineage>
        <taxon>Bacteria</taxon>
        <taxon>Bacillati</taxon>
        <taxon>Actinomycetota</taxon>
        <taxon>Actinomycetes</taxon>
        <taxon>Streptosporangiales</taxon>
        <taxon>Streptosporangiaceae</taxon>
        <taxon>Streptosporangium</taxon>
    </lineage>
</organism>
<feature type="binding site" evidence="2">
    <location>
        <position position="101"/>
    </location>
    <ligand>
        <name>Fe cation</name>
        <dbReference type="ChEBI" id="CHEBI:24875"/>
    </ligand>
</feature>
<keyword evidence="2" id="KW-0408">Iron</keyword>
<comment type="function">
    <text evidence="2">Removes the formyl group from the N-terminal Met of newly synthesized proteins. Requires at least a dipeptide for an efficient rate of reaction. N-terminal L-methionine is a prerequisite for activity but the enzyme has broad specificity at other positions.</text>
</comment>
<feature type="binding site" evidence="2">
    <location>
        <position position="143"/>
    </location>
    <ligand>
        <name>Fe cation</name>
        <dbReference type="ChEBI" id="CHEBI:24875"/>
    </ligand>
</feature>
<name>A0A7W7QWD5_9ACTN</name>
<dbReference type="GO" id="GO:0042586">
    <property type="term" value="F:peptide deformylase activity"/>
    <property type="evidence" value="ECO:0007669"/>
    <property type="project" value="UniProtKB-UniRule"/>
</dbReference>
<dbReference type="SUPFAM" id="SSF56420">
    <property type="entry name" value="Peptide deformylase"/>
    <property type="match status" value="1"/>
</dbReference>
<dbReference type="InterPro" id="IPR036821">
    <property type="entry name" value="Peptide_deformylase_sf"/>
</dbReference>
<comment type="catalytic activity">
    <reaction evidence="2">
        <text>N-terminal N-formyl-L-methionyl-[peptide] + H2O = N-terminal L-methionyl-[peptide] + formate</text>
        <dbReference type="Rhea" id="RHEA:24420"/>
        <dbReference type="Rhea" id="RHEA-COMP:10639"/>
        <dbReference type="Rhea" id="RHEA-COMP:10640"/>
        <dbReference type="ChEBI" id="CHEBI:15377"/>
        <dbReference type="ChEBI" id="CHEBI:15740"/>
        <dbReference type="ChEBI" id="CHEBI:49298"/>
        <dbReference type="ChEBI" id="CHEBI:64731"/>
        <dbReference type="EC" id="3.5.1.88"/>
    </reaction>
</comment>
<proteinExistence type="inferred from homology"/>
<dbReference type="GO" id="GO:0006412">
    <property type="term" value="P:translation"/>
    <property type="evidence" value="ECO:0007669"/>
    <property type="project" value="UniProtKB-UniRule"/>
</dbReference>
<feature type="active site" evidence="2">
    <location>
        <position position="144"/>
    </location>
</feature>
<feature type="binding site" evidence="2">
    <location>
        <position position="147"/>
    </location>
    <ligand>
        <name>Fe cation</name>
        <dbReference type="ChEBI" id="CHEBI:24875"/>
    </ligand>
</feature>
<keyword evidence="2 3" id="KW-0378">Hydrolase</keyword>
<dbReference type="RefSeq" id="WP_221461820.1">
    <property type="nucleotide sequence ID" value="NZ_JACHJP010000016.1"/>
</dbReference>
<dbReference type="GO" id="GO:0046872">
    <property type="term" value="F:metal ion binding"/>
    <property type="evidence" value="ECO:0007669"/>
    <property type="project" value="UniProtKB-KW"/>
</dbReference>
<keyword evidence="2" id="KW-0479">Metal-binding</keyword>